<sequence>MELLTRDTMGHDVTLWLDPVCPFSWNTARWLDGVAERAGFGIDWRLLNLAILNEGRELPPQQRARMRDSQRVGRLMAAIRAELGGQGLAKAYFSFGRRYFDASAAVDDRLAEHVLRDAGAGHTTVGVLSDVSLDDAVRQSHRAGQDALGEAGGSPMLSIDGNTFFGPVLTAVPTPEAGGALFDAFVILAATPEFSQLQRPRTHA</sequence>
<dbReference type="RefSeq" id="WP_236979837.1">
    <property type="nucleotide sequence ID" value="NZ_BRXE01000007.1"/>
</dbReference>
<reference evidence="2" key="1">
    <citation type="submission" date="2022-08" db="EMBL/GenBank/DDBJ databases">
        <title>Mycobacterium kiyosense sp. nov., scotochromogenic slow-glowing species isolated from respiratory specimens.</title>
        <authorList>
            <person name="Fukano H."/>
            <person name="Kazumi Y."/>
            <person name="Sakagami N."/>
            <person name="Ato M."/>
            <person name="Mitarai S."/>
            <person name="Hoshino Y."/>
        </authorList>
    </citation>
    <scope>NUCLEOTIDE SEQUENCE</scope>
    <source>
        <strain evidence="2">1413</strain>
        <strain evidence="1">SRL2020-028</strain>
    </source>
</reference>
<dbReference type="EMBL" id="BRXE01000007">
    <property type="protein sequence ID" value="GLB81966.1"/>
    <property type="molecule type" value="Genomic_DNA"/>
</dbReference>
<dbReference type="SUPFAM" id="SSF52833">
    <property type="entry name" value="Thioredoxin-like"/>
    <property type="match status" value="1"/>
</dbReference>
<comment type="caution">
    <text evidence="2">The sequence shown here is derived from an EMBL/GenBank/DDBJ whole genome shotgun (WGS) entry which is preliminary data.</text>
</comment>
<accession>A0A9P3UZG5</accession>
<name>A0A9P3UZG5_9MYCO</name>
<gene>
    <name evidence="2" type="ORF">Mkiyose1413_23350</name>
    <name evidence="1" type="ORF">SRL2020028_12220</name>
</gene>
<evidence type="ECO:0000313" key="2">
    <source>
        <dbReference type="EMBL" id="GLD30452.1"/>
    </source>
</evidence>
<dbReference type="Pfam" id="PF22234">
    <property type="entry name" value="Rv2466c-like"/>
    <property type="match status" value="1"/>
</dbReference>
<dbReference type="AlphaFoldDB" id="A0A9P3UZG5"/>
<dbReference type="EMBL" id="BRZI01000014">
    <property type="protein sequence ID" value="GLD30452.1"/>
    <property type="molecule type" value="Genomic_DNA"/>
</dbReference>
<dbReference type="Proteomes" id="UP001165663">
    <property type="component" value="Unassembled WGS sequence"/>
</dbReference>
<dbReference type="GeneID" id="83628722"/>
<evidence type="ECO:0008006" key="4">
    <source>
        <dbReference type="Google" id="ProtNLM"/>
    </source>
</evidence>
<evidence type="ECO:0000313" key="1">
    <source>
        <dbReference type="EMBL" id="GLB81966.1"/>
    </source>
</evidence>
<dbReference type="Proteomes" id="UP001064782">
    <property type="component" value="Unassembled WGS sequence"/>
</dbReference>
<organism evidence="2 3">
    <name type="scientific">Mycobacterium kiyosense</name>
    <dbReference type="NCBI Taxonomy" id="2871094"/>
    <lineage>
        <taxon>Bacteria</taxon>
        <taxon>Bacillati</taxon>
        <taxon>Actinomycetota</taxon>
        <taxon>Actinomycetes</taxon>
        <taxon>Mycobacteriales</taxon>
        <taxon>Mycobacteriaceae</taxon>
        <taxon>Mycobacterium</taxon>
    </lineage>
</organism>
<dbReference type="Gene3D" id="3.40.30.10">
    <property type="entry name" value="Glutaredoxin"/>
    <property type="match status" value="1"/>
</dbReference>
<proteinExistence type="predicted"/>
<protein>
    <recommendedName>
        <fullName evidence="4">DSBA-like thioredoxin domain-containing protein</fullName>
    </recommendedName>
</protein>
<keyword evidence="3" id="KW-1185">Reference proteome</keyword>
<dbReference type="InterPro" id="IPR036249">
    <property type="entry name" value="Thioredoxin-like_sf"/>
</dbReference>
<evidence type="ECO:0000313" key="3">
    <source>
        <dbReference type="Proteomes" id="UP001064782"/>
    </source>
</evidence>
<dbReference type="InterPro" id="IPR053977">
    <property type="entry name" value="Rv2466c-like"/>
</dbReference>